<evidence type="ECO:0000256" key="4">
    <source>
        <dbReference type="SAM" id="Phobius"/>
    </source>
</evidence>
<keyword evidence="4" id="KW-0812">Transmembrane</keyword>
<protein>
    <submittedName>
        <fullName evidence="5">Alpha/beta hydrolase-fold protein</fullName>
    </submittedName>
</protein>
<organism evidence="5 6">
    <name type="scientific">Enterococcus raffinosus</name>
    <dbReference type="NCBI Taxonomy" id="71452"/>
    <lineage>
        <taxon>Bacteria</taxon>
        <taxon>Bacillati</taxon>
        <taxon>Bacillota</taxon>
        <taxon>Bacilli</taxon>
        <taxon>Lactobacillales</taxon>
        <taxon>Enterococcaceae</taxon>
        <taxon>Enterococcus</taxon>
    </lineage>
</organism>
<evidence type="ECO:0000313" key="5">
    <source>
        <dbReference type="EMBL" id="MDT2545036.1"/>
    </source>
</evidence>
<feature type="transmembrane region" description="Helical" evidence="4">
    <location>
        <begin position="29"/>
        <end position="50"/>
    </location>
</feature>
<dbReference type="InterPro" id="IPR029058">
    <property type="entry name" value="AB_hydrolase_fold"/>
</dbReference>
<dbReference type="GO" id="GO:0003847">
    <property type="term" value="F:1-alkyl-2-acetylglycerophosphocholine esterase activity"/>
    <property type="evidence" value="ECO:0007669"/>
    <property type="project" value="TreeGrafter"/>
</dbReference>
<dbReference type="AlphaFoldDB" id="A0AAW8TB50"/>
<dbReference type="GO" id="GO:0016042">
    <property type="term" value="P:lipid catabolic process"/>
    <property type="evidence" value="ECO:0007669"/>
    <property type="project" value="UniProtKB-KW"/>
</dbReference>
<dbReference type="Pfam" id="PF03403">
    <property type="entry name" value="PAF-AH_p_II"/>
    <property type="match status" value="1"/>
</dbReference>
<keyword evidence="3" id="KW-0443">Lipid metabolism</keyword>
<keyword evidence="2" id="KW-0442">Lipid degradation</keyword>
<name>A0AAW8TB50_9ENTE</name>
<dbReference type="SUPFAM" id="SSF53474">
    <property type="entry name" value="alpha/beta-Hydrolases"/>
    <property type="match status" value="1"/>
</dbReference>
<evidence type="ECO:0000313" key="6">
    <source>
        <dbReference type="Proteomes" id="UP001254770"/>
    </source>
</evidence>
<dbReference type="PANTHER" id="PTHR10272">
    <property type="entry name" value="PLATELET-ACTIVATING FACTOR ACETYLHYDROLASE"/>
    <property type="match status" value="1"/>
</dbReference>
<evidence type="ECO:0000256" key="2">
    <source>
        <dbReference type="ARBA" id="ARBA00022963"/>
    </source>
</evidence>
<proteinExistence type="predicted"/>
<dbReference type="Gene3D" id="3.40.50.1820">
    <property type="entry name" value="alpha/beta hydrolase"/>
    <property type="match status" value="1"/>
</dbReference>
<dbReference type="RefSeq" id="WP_222226962.1">
    <property type="nucleotide sequence ID" value="NZ_CP081847.1"/>
</dbReference>
<evidence type="ECO:0000256" key="1">
    <source>
        <dbReference type="ARBA" id="ARBA00022801"/>
    </source>
</evidence>
<accession>A0AAW8TB50</accession>
<keyword evidence="4" id="KW-1133">Transmembrane helix</keyword>
<keyword evidence="1 5" id="KW-0378">Hydrolase</keyword>
<keyword evidence="4" id="KW-0472">Membrane</keyword>
<evidence type="ECO:0000256" key="3">
    <source>
        <dbReference type="ARBA" id="ARBA00023098"/>
    </source>
</evidence>
<reference evidence="5" key="1">
    <citation type="submission" date="2023-03" db="EMBL/GenBank/DDBJ databases">
        <authorList>
            <person name="Shen W."/>
            <person name="Cai J."/>
        </authorList>
    </citation>
    <scope>NUCLEOTIDE SEQUENCE</scope>
    <source>
        <strain evidence="5">Y15</strain>
    </source>
</reference>
<comment type="caution">
    <text evidence="5">The sequence shown here is derived from an EMBL/GenBank/DDBJ whole genome shotgun (WGS) entry which is preliminary data.</text>
</comment>
<gene>
    <name evidence="5" type="ORF">P7D69_11865</name>
</gene>
<feature type="transmembrane region" description="Helical" evidence="4">
    <location>
        <begin position="6"/>
        <end position="22"/>
    </location>
</feature>
<sequence length="371" mass="42473">MRNWILLSMMVFEAFLLIYCLVRKSNHVPAGYLCAFLSLLLLIVTGWLLLFPKVEPLVATGDYLVLHKTDYYIDHQRVEMYSEDGSYRKLPVAFWYPKEYSNGQSCPLVVFSHGSFGMKESNETLFRELASQGYIVCSIDHTYQCFSTTLSNGKKVRLSSQFMKEVSMDKPNKKPKQSLVNFEKWMKIRTDDLNFVLDTLLEKSEKKEATNTFLNLIDSSQICVMGHSLGGSAALGIGRQRKDISAVISLEAPFLCDIQGVSDDNEFIFDQSEFPVPVLNIYSDATWEHLNEWKQYEENARLLERESRKVQNIHFSGIGHFSLTDLSLTSPFLTSVFDGTKPQKGAEITLRKINDVCLKFLDQQLKKKETN</sequence>
<dbReference type="EMBL" id="JARPXL010000011">
    <property type="protein sequence ID" value="MDT2545036.1"/>
    <property type="molecule type" value="Genomic_DNA"/>
</dbReference>
<dbReference type="PANTHER" id="PTHR10272:SF0">
    <property type="entry name" value="PLATELET-ACTIVATING FACTOR ACETYLHYDROLASE"/>
    <property type="match status" value="1"/>
</dbReference>
<dbReference type="Proteomes" id="UP001254770">
    <property type="component" value="Unassembled WGS sequence"/>
</dbReference>